<feature type="compositionally biased region" description="Polar residues" evidence="1">
    <location>
        <begin position="59"/>
        <end position="69"/>
    </location>
</feature>
<accession>A0AAW1N8H6</accession>
<evidence type="ECO:0000313" key="2">
    <source>
        <dbReference type="EMBL" id="KAK9754670.1"/>
    </source>
</evidence>
<protein>
    <recommendedName>
        <fullName evidence="4">BLOC-1-related complex subunit 5</fullName>
    </recommendedName>
</protein>
<reference evidence="2 3" key="1">
    <citation type="journal article" date="2024" name="BMC Genomics">
        <title>De novo assembly and annotation of Popillia japonica's genome with initial clues to its potential as an invasive pest.</title>
        <authorList>
            <person name="Cucini C."/>
            <person name="Boschi S."/>
            <person name="Funari R."/>
            <person name="Cardaioli E."/>
            <person name="Iannotti N."/>
            <person name="Marturano G."/>
            <person name="Paoli F."/>
            <person name="Bruttini M."/>
            <person name="Carapelli A."/>
            <person name="Frati F."/>
            <person name="Nardi F."/>
        </authorList>
    </citation>
    <scope>NUCLEOTIDE SEQUENCE [LARGE SCALE GENOMIC DNA]</scope>
    <source>
        <strain evidence="2">DMR45628</strain>
    </source>
</reference>
<comment type="caution">
    <text evidence="2">The sequence shown here is derived from an EMBL/GenBank/DDBJ whole genome shotgun (WGS) entry which is preliminary data.</text>
</comment>
<organism evidence="2 3">
    <name type="scientific">Popillia japonica</name>
    <name type="common">Japanese beetle</name>
    <dbReference type="NCBI Taxonomy" id="7064"/>
    <lineage>
        <taxon>Eukaryota</taxon>
        <taxon>Metazoa</taxon>
        <taxon>Ecdysozoa</taxon>
        <taxon>Arthropoda</taxon>
        <taxon>Hexapoda</taxon>
        <taxon>Insecta</taxon>
        <taxon>Pterygota</taxon>
        <taxon>Neoptera</taxon>
        <taxon>Endopterygota</taxon>
        <taxon>Coleoptera</taxon>
        <taxon>Polyphaga</taxon>
        <taxon>Scarabaeiformia</taxon>
        <taxon>Scarabaeidae</taxon>
        <taxon>Rutelinae</taxon>
        <taxon>Popillia</taxon>
    </lineage>
</organism>
<evidence type="ECO:0000313" key="3">
    <source>
        <dbReference type="Proteomes" id="UP001458880"/>
    </source>
</evidence>
<evidence type="ECO:0008006" key="4">
    <source>
        <dbReference type="Google" id="ProtNLM"/>
    </source>
</evidence>
<dbReference type="AlphaFoldDB" id="A0AAW1N8H6"/>
<dbReference type="Proteomes" id="UP001458880">
    <property type="component" value="Unassembled WGS sequence"/>
</dbReference>
<name>A0AAW1N8H6_POPJA</name>
<proteinExistence type="predicted"/>
<feature type="region of interest" description="Disordered" evidence="1">
    <location>
        <begin position="1"/>
        <end position="72"/>
    </location>
</feature>
<keyword evidence="3" id="KW-1185">Reference proteome</keyword>
<sequence>MSHEDFVPATSSDEDDLDNRPSTPSPTPVPATSSDEDDLDNRPSTPSPTPSARRLSSRHWFSSPPTSEELSIMNIPPLPLANVDKHDVQRAMEVFSEQEKYVNTVYAHARRVRVRCHELSKKIRDLKMTETFRLQQIRLP</sequence>
<dbReference type="EMBL" id="JASPKY010000006">
    <property type="protein sequence ID" value="KAK9754670.1"/>
    <property type="molecule type" value="Genomic_DNA"/>
</dbReference>
<gene>
    <name evidence="2" type="ORF">QE152_g1118</name>
</gene>
<evidence type="ECO:0000256" key="1">
    <source>
        <dbReference type="SAM" id="MobiDB-lite"/>
    </source>
</evidence>